<protein>
    <submittedName>
        <fullName evidence="6">Clathrin adaptor</fullName>
    </submittedName>
</protein>
<feature type="region of interest" description="Disordered" evidence="4">
    <location>
        <begin position="305"/>
        <end position="358"/>
    </location>
</feature>
<dbReference type="SUPFAM" id="SSF64356">
    <property type="entry name" value="SNARE-like"/>
    <property type="match status" value="1"/>
</dbReference>
<evidence type="ECO:0000256" key="1">
    <source>
        <dbReference type="ARBA" id="ARBA00004308"/>
    </source>
</evidence>
<proteinExistence type="predicted"/>
<feature type="compositionally biased region" description="Acidic residues" evidence="4">
    <location>
        <begin position="332"/>
        <end position="342"/>
    </location>
</feature>
<dbReference type="GO" id="GO:0012505">
    <property type="term" value="C:endomembrane system"/>
    <property type="evidence" value="ECO:0007669"/>
    <property type="project" value="UniProtKB-SubCell"/>
</dbReference>
<dbReference type="STRING" id="322104.A3LMW1"/>
<dbReference type="InterPro" id="IPR036168">
    <property type="entry name" value="AP2_Mu_C_sf"/>
</dbReference>
<dbReference type="GO" id="GO:0030117">
    <property type="term" value="C:membrane coat"/>
    <property type="evidence" value="ECO:0007669"/>
    <property type="project" value="UniProtKB-ARBA"/>
</dbReference>
<comment type="subcellular location">
    <subcellularLocation>
        <location evidence="1">Endomembrane system</location>
    </subcellularLocation>
</comment>
<dbReference type="InterPro" id="IPR028565">
    <property type="entry name" value="MHD"/>
</dbReference>
<keyword evidence="7" id="KW-1185">Reference proteome</keyword>
<dbReference type="Pfam" id="PF00928">
    <property type="entry name" value="Adap_comp_sub"/>
    <property type="match status" value="1"/>
</dbReference>
<dbReference type="SUPFAM" id="SSF49447">
    <property type="entry name" value="Second domain of Mu2 adaptin subunit (ap50) of ap2 adaptor"/>
    <property type="match status" value="1"/>
</dbReference>
<dbReference type="RefSeq" id="XP_001382784.2">
    <property type="nucleotide sequence ID" value="XM_001382747.1"/>
</dbReference>
<evidence type="ECO:0000259" key="5">
    <source>
        <dbReference type="PROSITE" id="PS51072"/>
    </source>
</evidence>
<evidence type="ECO:0000313" key="6">
    <source>
        <dbReference type="EMBL" id="ABN64755.2"/>
    </source>
</evidence>
<feature type="region of interest" description="Disordered" evidence="4">
    <location>
        <begin position="169"/>
        <end position="212"/>
    </location>
</feature>
<evidence type="ECO:0000256" key="4">
    <source>
        <dbReference type="SAM" id="MobiDB-lite"/>
    </source>
</evidence>
<dbReference type="OMA" id="WVRYKTI"/>
<organism evidence="6 7">
    <name type="scientific">Scheffersomyces stipitis (strain ATCC 58785 / CBS 6054 / NBRC 10063 / NRRL Y-11545)</name>
    <name type="common">Yeast</name>
    <name type="synonym">Pichia stipitis</name>
    <dbReference type="NCBI Taxonomy" id="322104"/>
    <lineage>
        <taxon>Eukaryota</taxon>
        <taxon>Fungi</taxon>
        <taxon>Dikarya</taxon>
        <taxon>Ascomycota</taxon>
        <taxon>Saccharomycotina</taxon>
        <taxon>Pichiomycetes</taxon>
        <taxon>Debaryomycetaceae</taxon>
        <taxon>Scheffersomyces</taxon>
    </lineage>
</organism>
<gene>
    <name evidence="6" type="ORF">PICST_42610</name>
</gene>
<evidence type="ECO:0000256" key="2">
    <source>
        <dbReference type="ARBA" id="ARBA00022448"/>
    </source>
</evidence>
<dbReference type="InParanoid" id="A3LMW1"/>
<feature type="compositionally biased region" description="Polar residues" evidence="4">
    <location>
        <begin position="199"/>
        <end position="212"/>
    </location>
</feature>
<dbReference type="FunCoup" id="A3LMW1">
    <property type="interactions" value="68"/>
</dbReference>
<reference evidence="6 7" key="1">
    <citation type="journal article" date="2007" name="Nat. Biotechnol.">
        <title>Genome sequence of the lignocellulose-bioconverting and xylose-fermenting yeast Pichia stipitis.</title>
        <authorList>
            <person name="Jeffries T.W."/>
            <person name="Grigoriev I.V."/>
            <person name="Grimwood J."/>
            <person name="Laplaza J.M."/>
            <person name="Aerts A."/>
            <person name="Salamov A."/>
            <person name="Schmutz J."/>
            <person name="Lindquist E."/>
            <person name="Dehal P."/>
            <person name="Shapiro H."/>
            <person name="Jin Y.S."/>
            <person name="Passoth V."/>
            <person name="Richardson P.M."/>
        </authorList>
    </citation>
    <scope>NUCLEOTIDE SEQUENCE [LARGE SCALE GENOMIC DNA]</scope>
    <source>
        <strain evidence="7">ATCC 58785 / CBS 6054 / NBRC 10063 / NRRL Y-11545</strain>
    </source>
</reference>
<dbReference type="PANTHER" id="PTHR10529">
    <property type="entry name" value="AP COMPLEX SUBUNIT MU"/>
    <property type="match status" value="1"/>
</dbReference>
<dbReference type="Gene3D" id="2.60.40.1170">
    <property type="entry name" value="Mu homology domain, subdomain B"/>
    <property type="match status" value="2"/>
</dbReference>
<name>A3LMW1_PICST</name>
<feature type="domain" description="MHD" evidence="5">
    <location>
        <begin position="251"/>
        <end position="624"/>
    </location>
</feature>
<dbReference type="Gene3D" id="3.30.450.60">
    <property type="match status" value="1"/>
</dbReference>
<dbReference type="EMBL" id="CP000496">
    <property type="protein sequence ID" value="ABN64755.2"/>
    <property type="molecule type" value="Genomic_DNA"/>
</dbReference>
<dbReference type="CDD" id="cd14828">
    <property type="entry name" value="AP_Mu_N"/>
    <property type="match status" value="1"/>
</dbReference>
<dbReference type="eggNOG" id="KOG0937">
    <property type="taxonomic scope" value="Eukaryota"/>
</dbReference>
<dbReference type="InterPro" id="IPR011012">
    <property type="entry name" value="Longin-like_dom_sf"/>
</dbReference>
<dbReference type="KEGG" id="pic:PICST_42610"/>
<dbReference type="AlphaFoldDB" id="A3LMW1"/>
<dbReference type="HOGENOM" id="CLU_026996_0_2_1"/>
<keyword evidence="2" id="KW-0813">Transport</keyword>
<dbReference type="GeneID" id="4836777"/>
<accession>A3LMW1</accession>
<dbReference type="PROSITE" id="PS51072">
    <property type="entry name" value="MHD"/>
    <property type="match status" value="1"/>
</dbReference>
<evidence type="ECO:0000313" key="7">
    <source>
        <dbReference type="Proteomes" id="UP000002258"/>
    </source>
</evidence>
<dbReference type="InterPro" id="IPR027200">
    <property type="entry name" value="Apm2_N"/>
</dbReference>
<dbReference type="InterPro" id="IPR050431">
    <property type="entry name" value="Adaptor_comp_med_subunit"/>
</dbReference>
<keyword evidence="3" id="KW-0472">Membrane</keyword>
<dbReference type="OrthoDB" id="10259133at2759"/>
<sequence>MISSLCILHWPESDSHSQVLVSRRYRNDIPNERSIVSSFEILYKKLRPEERVPFNYHRGINYVHIRGANDILLLVTATTNINAMSVVVFLNSFYGILHNYLCQQLSSSNNEDFKHLSLDRDSIIDNVNLIFELIDECLDFGLIQSTDYNILREYIKVNVNLPRFRADGSDITSDESDSESNSKHDVKSRARAKSKSKSNSQTNHNSNIKSTSNHAITNDVIDHSSEFVNSSVLRTYSSAINWRQKGIFYSKNEIYIDIIEDCEFYYDLELGVIKRNEVFGTCAVKCYLSGMPVCRIGFNEKQISRIGNGDPDDASENETEVLPSNQLKADDREEEEDDEELESKEKSPTAEPELAVQSKKSRIPIRNVQFHQCIELATIYKNNLVTFIPPDDKFILMTYHLEQQKQKKKLPLIMIEPTFRVLKSTNKLQVLCVVSTNFKKRIHCQNLMVRIPINPNIFEVDIGKDEDCLKYRAETGEVGYKVDSSELVWKIGAIDGREQARMMAELTLTSAEKVNTTYIQDVLLHRGPIREASAPSDDEDEDSAQAELDQFYGVHGQSSSSAKKLTKQWKIQNFDNDIKLKFSIPMLAYSGLRLNYLSVVEDQLKYSCFPWVRYATESDPHKKTGKGDNKDIAGQNCDYRFRIGISSFQIIGNGTDKPKS</sequence>
<evidence type="ECO:0000256" key="3">
    <source>
        <dbReference type="ARBA" id="ARBA00023136"/>
    </source>
</evidence>
<dbReference type="Proteomes" id="UP000002258">
    <property type="component" value="Chromosome 2"/>
</dbReference>
<feature type="compositionally biased region" description="Acidic residues" evidence="4">
    <location>
        <begin position="310"/>
        <end position="319"/>
    </location>
</feature>